<accession>A0A3M8T4X2</accession>
<dbReference type="RefSeq" id="WP_221179487.1">
    <property type="nucleotide sequence ID" value="NZ_RIBZ01000829.1"/>
</dbReference>
<feature type="non-terminal residue" evidence="2">
    <location>
        <position position="1"/>
    </location>
</feature>
<evidence type="ECO:0000256" key="1">
    <source>
        <dbReference type="SAM" id="MobiDB-lite"/>
    </source>
</evidence>
<reference evidence="2 3" key="1">
    <citation type="submission" date="2018-11" db="EMBL/GenBank/DDBJ databases">
        <title>The Potential of Streptomyces as Biocontrol Agents against the Tomato grey mould, Botrytis cinerea (Gray mold) Frontiers in Microbiology.</title>
        <authorList>
            <person name="Li D."/>
        </authorList>
    </citation>
    <scope>NUCLEOTIDE SEQUENCE [LARGE SCALE GENOMIC DNA]</scope>
    <source>
        <strain evidence="2 3">NEAU-LD23</strain>
    </source>
</reference>
<evidence type="ECO:0000313" key="3">
    <source>
        <dbReference type="Proteomes" id="UP000275401"/>
    </source>
</evidence>
<gene>
    <name evidence="2" type="ORF">EEJ42_42885</name>
</gene>
<sequence>VPGRSPRDTEALPCPVGLHEEQHMRNVITTNATPEVREEYAEQIELLLTKTNPLRETTQANKAGQIDFWVRLYSYPAPGTGVKTWAVDYHDPASRELEESTSHEEADERYEEHVRAAAKILEFDHDGKQIPFTSTDVEGVPGPHSD</sequence>
<dbReference type="Proteomes" id="UP000275401">
    <property type="component" value="Unassembled WGS sequence"/>
</dbReference>
<dbReference type="EMBL" id="RIBZ01000829">
    <property type="protein sequence ID" value="RNF86756.1"/>
    <property type="molecule type" value="Genomic_DNA"/>
</dbReference>
<protein>
    <submittedName>
        <fullName evidence="2">Uncharacterized protein</fullName>
    </submittedName>
</protein>
<comment type="caution">
    <text evidence="2">The sequence shown here is derived from an EMBL/GenBank/DDBJ whole genome shotgun (WGS) entry which is preliminary data.</text>
</comment>
<feature type="region of interest" description="Disordered" evidence="1">
    <location>
        <begin position="125"/>
        <end position="146"/>
    </location>
</feature>
<proteinExistence type="predicted"/>
<keyword evidence="3" id="KW-1185">Reference proteome</keyword>
<organism evidence="2 3">
    <name type="scientific">Streptomyces botrytidirepellens</name>
    <dbReference type="NCBI Taxonomy" id="2486417"/>
    <lineage>
        <taxon>Bacteria</taxon>
        <taxon>Bacillati</taxon>
        <taxon>Actinomycetota</taxon>
        <taxon>Actinomycetes</taxon>
        <taxon>Kitasatosporales</taxon>
        <taxon>Streptomycetaceae</taxon>
        <taxon>Streptomyces</taxon>
    </lineage>
</organism>
<dbReference type="AlphaFoldDB" id="A0A3M8T4X2"/>
<evidence type="ECO:0000313" key="2">
    <source>
        <dbReference type="EMBL" id="RNF86756.1"/>
    </source>
</evidence>
<name>A0A3M8T4X2_9ACTN</name>